<name>A0A2T3B2M1_AMORE</name>
<dbReference type="PANTHER" id="PTHR10907:SF47">
    <property type="entry name" value="REGUCALCIN"/>
    <property type="match status" value="1"/>
</dbReference>
<dbReference type="GO" id="GO:0004341">
    <property type="term" value="F:gluconolactonase activity"/>
    <property type="evidence" value="ECO:0007669"/>
    <property type="project" value="TreeGrafter"/>
</dbReference>
<comment type="cofactor">
    <cofactor evidence="3">
        <name>Zn(2+)</name>
        <dbReference type="ChEBI" id="CHEBI:29105"/>
    </cofactor>
    <text evidence="3">Binds 1 divalent metal cation per subunit.</text>
</comment>
<dbReference type="Pfam" id="PF08450">
    <property type="entry name" value="SGL"/>
    <property type="match status" value="1"/>
</dbReference>
<dbReference type="AlphaFoldDB" id="A0A2T3B2M1"/>
<feature type="domain" description="SMP-30/Gluconolactonase/LRE-like region" evidence="4">
    <location>
        <begin position="21"/>
        <end position="270"/>
    </location>
</feature>
<sequence length="306" mass="33990">MDPEIKTWTVTEPYLNIHCGLGEAPYYEAETNTLRFVDIKKKQLHTVDLAAGPASLKTLQLDMPVGVTADIEGVDPREKILVGGKSGIYILERKTGKYELLKRFHDTTEQDERLRSNDGAVDPQGRFWIGVMNDFWVGSPKAEGALFRFDSDLTRNTIQTSLTIPNGVGWSRDQKTLYFVHSSERRIIAYDYSPSDGALTNPRTFWQNTGSGEPDGFKMDTGGYIWQAIYGESRVLRISPEGKVVGQITYPTKAITCPVFVGTELWVTSASDEEGGEFGGAVFKVDVGIGGLNDFKFKLEKGVKDL</sequence>
<dbReference type="STRING" id="857342.A0A2T3B2M1"/>
<dbReference type="InterPro" id="IPR011042">
    <property type="entry name" value="6-blade_b-propeller_TolB-like"/>
</dbReference>
<dbReference type="GeneID" id="36575638"/>
<evidence type="ECO:0000313" key="6">
    <source>
        <dbReference type="Proteomes" id="UP000241818"/>
    </source>
</evidence>
<dbReference type="SUPFAM" id="SSF63829">
    <property type="entry name" value="Calcium-dependent phosphotriesterase"/>
    <property type="match status" value="1"/>
</dbReference>
<feature type="binding site" evidence="3">
    <location>
        <position position="166"/>
    </location>
    <ligand>
        <name>a divalent metal cation</name>
        <dbReference type="ChEBI" id="CHEBI:60240"/>
    </ligand>
</feature>
<evidence type="ECO:0000259" key="4">
    <source>
        <dbReference type="Pfam" id="PF08450"/>
    </source>
</evidence>
<gene>
    <name evidence="5" type="ORF">M430DRAFT_42441</name>
</gene>
<evidence type="ECO:0000256" key="3">
    <source>
        <dbReference type="PIRSR" id="PIRSR605511-2"/>
    </source>
</evidence>
<evidence type="ECO:0000256" key="2">
    <source>
        <dbReference type="PIRSR" id="PIRSR605511-1"/>
    </source>
</evidence>
<keyword evidence="6" id="KW-1185">Reference proteome</keyword>
<evidence type="ECO:0000313" key="5">
    <source>
        <dbReference type="EMBL" id="PSS18810.1"/>
    </source>
</evidence>
<accession>A0A2T3B2M1</accession>
<dbReference type="FunCoup" id="A0A2T3B2M1">
    <property type="interactions" value="39"/>
</dbReference>
<proteinExistence type="inferred from homology"/>
<dbReference type="InParanoid" id="A0A2T3B2M1"/>
<feature type="binding site" evidence="3">
    <location>
        <position position="115"/>
    </location>
    <ligand>
        <name>substrate</name>
    </ligand>
</feature>
<dbReference type="EMBL" id="KZ679011">
    <property type="protein sequence ID" value="PSS18810.1"/>
    <property type="molecule type" value="Genomic_DNA"/>
</dbReference>
<evidence type="ECO:0000256" key="1">
    <source>
        <dbReference type="ARBA" id="ARBA00008853"/>
    </source>
</evidence>
<dbReference type="PANTHER" id="PTHR10907">
    <property type="entry name" value="REGUCALCIN"/>
    <property type="match status" value="1"/>
</dbReference>
<dbReference type="Proteomes" id="UP000241818">
    <property type="component" value="Unassembled WGS sequence"/>
</dbReference>
<dbReference type="InterPro" id="IPR013658">
    <property type="entry name" value="SGL"/>
</dbReference>
<dbReference type="Gene3D" id="2.120.10.30">
    <property type="entry name" value="TolB, C-terminal domain"/>
    <property type="match status" value="1"/>
</dbReference>
<feature type="binding site" evidence="3">
    <location>
        <position position="23"/>
    </location>
    <ligand>
        <name>a divalent metal cation</name>
        <dbReference type="ChEBI" id="CHEBI:60240"/>
    </ligand>
</feature>
<keyword evidence="3" id="KW-0479">Metal-binding</keyword>
<dbReference type="PRINTS" id="PR01790">
    <property type="entry name" value="SMP30FAMILY"/>
</dbReference>
<dbReference type="OrthoDB" id="423498at2759"/>
<feature type="binding site" evidence="3">
    <location>
        <position position="215"/>
    </location>
    <ligand>
        <name>a divalent metal cation</name>
        <dbReference type="ChEBI" id="CHEBI:60240"/>
    </ligand>
</feature>
<organism evidence="5 6">
    <name type="scientific">Amorphotheca resinae ATCC 22711</name>
    <dbReference type="NCBI Taxonomy" id="857342"/>
    <lineage>
        <taxon>Eukaryota</taxon>
        <taxon>Fungi</taxon>
        <taxon>Dikarya</taxon>
        <taxon>Ascomycota</taxon>
        <taxon>Pezizomycotina</taxon>
        <taxon>Leotiomycetes</taxon>
        <taxon>Helotiales</taxon>
        <taxon>Amorphothecaceae</taxon>
        <taxon>Amorphotheca</taxon>
    </lineage>
</organism>
<reference evidence="5 6" key="1">
    <citation type="journal article" date="2018" name="New Phytol.">
        <title>Comparative genomics and transcriptomics depict ericoid mycorrhizal fungi as versatile saprotrophs and plant mutualists.</title>
        <authorList>
            <person name="Martino E."/>
            <person name="Morin E."/>
            <person name="Grelet G.A."/>
            <person name="Kuo A."/>
            <person name="Kohler A."/>
            <person name="Daghino S."/>
            <person name="Barry K.W."/>
            <person name="Cichocki N."/>
            <person name="Clum A."/>
            <person name="Dockter R.B."/>
            <person name="Hainaut M."/>
            <person name="Kuo R.C."/>
            <person name="LaButti K."/>
            <person name="Lindahl B.D."/>
            <person name="Lindquist E.A."/>
            <person name="Lipzen A."/>
            <person name="Khouja H.R."/>
            <person name="Magnuson J."/>
            <person name="Murat C."/>
            <person name="Ohm R.A."/>
            <person name="Singer S.W."/>
            <person name="Spatafora J.W."/>
            <person name="Wang M."/>
            <person name="Veneault-Fourrey C."/>
            <person name="Henrissat B."/>
            <person name="Grigoriev I.V."/>
            <person name="Martin F.M."/>
            <person name="Perotto S."/>
        </authorList>
    </citation>
    <scope>NUCLEOTIDE SEQUENCE [LARGE SCALE GENOMIC DNA]</scope>
    <source>
        <strain evidence="5 6">ATCC 22711</strain>
    </source>
</reference>
<dbReference type="InterPro" id="IPR005511">
    <property type="entry name" value="SMP-30"/>
</dbReference>
<feature type="binding site" evidence="3">
    <location>
        <position position="117"/>
    </location>
    <ligand>
        <name>substrate</name>
    </ligand>
</feature>
<keyword evidence="3" id="KW-0862">Zinc</keyword>
<protein>
    <recommendedName>
        <fullName evidence="4">SMP-30/Gluconolactonase/LRE-like region domain-containing protein</fullName>
    </recommendedName>
</protein>
<dbReference type="GO" id="GO:0005509">
    <property type="term" value="F:calcium ion binding"/>
    <property type="evidence" value="ECO:0007669"/>
    <property type="project" value="TreeGrafter"/>
</dbReference>
<dbReference type="RefSeq" id="XP_024721162.1">
    <property type="nucleotide sequence ID" value="XM_024867557.1"/>
</dbReference>
<feature type="active site" description="Proton donor/acceptor" evidence="2">
    <location>
        <position position="215"/>
    </location>
</feature>
<comment type="similarity">
    <text evidence="1">Belongs to the SMP-30/CGR1 family.</text>
</comment>